<organism evidence="2">
    <name type="scientific">bioreactor metagenome</name>
    <dbReference type="NCBI Taxonomy" id="1076179"/>
    <lineage>
        <taxon>unclassified sequences</taxon>
        <taxon>metagenomes</taxon>
        <taxon>ecological metagenomes</taxon>
    </lineage>
</organism>
<keyword evidence="1" id="KW-0472">Membrane</keyword>
<dbReference type="Pfam" id="PF11070">
    <property type="entry name" value="DUF2871"/>
    <property type="match status" value="1"/>
</dbReference>
<dbReference type="EMBL" id="VSSQ01000025">
    <property type="protein sequence ID" value="MPL64533.1"/>
    <property type="molecule type" value="Genomic_DNA"/>
</dbReference>
<gene>
    <name evidence="2" type="ORF">SDC9_10188</name>
</gene>
<evidence type="ECO:0000256" key="1">
    <source>
        <dbReference type="SAM" id="Phobius"/>
    </source>
</evidence>
<name>A0A644TC98_9ZZZZ</name>
<evidence type="ECO:0000313" key="2">
    <source>
        <dbReference type="EMBL" id="MPL64533.1"/>
    </source>
</evidence>
<keyword evidence="1" id="KW-1133">Transmembrane helix</keyword>
<dbReference type="InterPro" id="IPR021299">
    <property type="entry name" value="DUF2871"/>
</dbReference>
<accession>A0A644TC98</accession>
<proteinExistence type="predicted"/>
<protein>
    <submittedName>
        <fullName evidence="2">Uncharacterized protein</fullName>
    </submittedName>
</protein>
<feature type="transmembrane region" description="Helical" evidence="1">
    <location>
        <begin position="21"/>
        <end position="45"/>
    </location>
</feature>
<dbReference type="AlphaFoldDB" id="A0A644TC98"/>
<reference evidence="2" key="1">
    <citation type="submission" date="2019-08" db="EMBL/GenBank/DDBJ databases">
        <authorList>
            <person name="Kucharzyk K."/>
            <person name="Murdoch R.W."/>
            <person name="Higgins S."/>
            <person name="Loffler F."/>
        </authorList>
    </citation>
    <scope>NUCLEOTIDE SEQUENCE</scope>
</reference>
<sequence length="56" mass="5654">MLGLRGVSQTLAIPLSKGAEAAITGIAGIGHLLLGSGILLLFLCLRKLKTLPGKTG</sequence>
<comment type="caution">
    <text evidence="2">The sequence shown here is derived from an EMBL/GenBank/DDBJ whole genome shotgun (WGS) entry which is preliminary data.</text>
</comment>
<keyword evidence="1" id="KW-0812">Transmembrane</keyword>